<sequence length="176" mass="21022">MSKLKIFLYLLFISYAFSQYYCDWYTINSDGKNLTNTNYQAKNSLSQNAISYLTNPNYLGFIGFWIREPQVSIKEKEELPNPHQLETKLYNPFPNPFFHKTRILFSLKNQSNVKLFIYDRMGRIIKILINENKKPGIYSVNWQGENNFQQKVNPGIYFSKFQTGDYYEIKKITFIW</sequence>
<dbReference type="AlphaFoldDB" id="A0A7V4CHI6"/>
<organism evidence="1">
    <name type="scientific">candidate division WOR-3 bacterium</name>
    <dbReference type="NCBI Taxonomy" id="2052148"/>
    <lineage>
        <taxon>Bacteria</taxon>
        <taxon>Bacteria division WOR-3</taxon>
    </lineage>
</organism>
<evidence type="ECO:0000313" key="1">
    <source>
        <dbReference type="EMBL" id="HGQ55210.1"/>
    </source>
</evidence>
<dbReference type="EMBL" id="DTBX01000073">
    <property type="protein sequence ID" value="HGQ55210.1"/>
    <property type="molecule type" value="Genomic_DNA"/>
</dbReference>
<accession>A0A7V4CHI6</accession>
<reference evidence="1" key="1">
    <citation type="journal article" date="2020" name="mSystems">
        <title>Genome- and Community-Level Interaction Insights into Carbon Utilization and Element Cycling Functions of Hydrothermarchaeota in Hydrothermal Sediment.</title>
        <authorList>
            <person name="Zhou Z."/>
            <person name="Liu Y."/>
            <person name="Xu W."/>
            <person name="Pan J."/>
            <person name="Luo Z.H."/>
            <person name="Li M."/>
        </authorList>
    </citation>
    <scope>NUCLEOTIDE SEQUENCE [LARGE SCALE GENOMIC DNA]</scope>
    <source>
        <strain evidence="1">SpSt-655</strain>
    </source>
</reference>
<proteinExistence type="predicted"/>
<dbReference type="InterPro" id="IPR026444">
    <property type="entry name" value="Secre_tail"/>
</dbReference>
<protein>
    <submittedName>
        <fullName evidence="1">T9SS type A sorting domain-containing protein</fullName>
    </submittedName>
</protein>
<dbReference type="Gene3D" id="2.60.40.4070">
    <property type="match status" value="1"/>
</dbReference>
<gene>
    <name evidence="1" type="ORF">ENU28_01940</name>
</gene>
<comment type="caution">
    <text evidence="1">The sequence shown here is derived from an EMBL/GenBank/DDBJ whole genome shotgun (WGS) entry which is preliminary data.</text>
</comment>
<name>A0A7V4CHI6_UNCW3</name>
<dbReference type="NCBIfam" id="TIGR04183">
    <property type="entry name" value="Por_Secre_tail"/>
    <property type="match status" value="1"/>
</dbReference>